<evidence type="ECO:0000313" key="3">
    <source>
        <dbReference type="Proteomes" id="UP000076858"/>
    </source>
</evidence>
<proteinExistence type="predicted"/>
<comment type="caution">
    <text evidence="2">The sequence shown here is derived from an EMBL/GenBank/DDBJ whole genome shotgun (WGS) entry which is preliminary data.</text>
</comment>
<dbReference type="Proteomes" id="UP000076858">
    <property type="component" value="Unassembled WGS sequence"/>
</dbReference>
<dbReference type="EMBL" id="LRGB01017337">
    <property type="protein sequence ID" value="KZR98366.1"/>
    <property type="molecule type" value="Genomic_DNA"/>
</dbReference>
<feature type="region of interest" description="Disordered" evidence="1">
    <location>
        <begin position="76"/>
        <end position="95"/>
    </location>
</feature>
<dbReference type="AlphaFoldDB" id="A0A164G0C9"/>
<sequence length="279" mass="31335">MMNGELLNGLDHISHECHPMRNHAAAGSSIQQSGLSSTAFTLRGEMAYEANRAYYENQGLISSYVHRDMAYEPHRANYDGNSLQTRNSTSGEASIQPVLSSSYTVNEGLPVHESNGENNSSNPTLPAVQSYEPDPLRVNVQTSNLNGGVVPFIGTYGYLEDKINSLSTSLQEVKDLLKKIVLMIQKSLQTPEKFLNKNVKYFEEEVKELIQNMPFDEVEQLVALEKVLMGEKHSRICMVCYLVNHFKTANTQAIFVSQIWRKISTDKLMQVLQWKSGRG</sequence>
<protein>
    <submittedName>
        <fullName evidence="2">Uncharacterized protein</fullName>
    </submittedName>
</protein>
<organism evidence="2 3">
    <name type="scientific">Daphnia magna</name>
    <dbReference type="NCBI Taxonomy" id="35525"/>
    <lineage>
        <taxon>Eukaryota</taxon>
        <taxon>Metazoa</taxon>
        <taxon>Ecdysozoa</taxon>
        <taxon>Arthropoda</taxon>
        <taxon>Crustacea</taxon>
        <taxon>Branchiopoda</taxon>
        <taxon>Diplostraca</taxon>
        <taxon>Cladocera</taxon>
        <taxon>Anomopoda</taxon>
        <taxon>Daphniidae</taxon>
        <taxon>Daphnia</taxon>
    </lineage>
</organism>
<gene>
    <name evidence="2" type="ORF">APZ42_006248</name>
</gene>
<reference evidence="2 3" key="1">
    <citation type="submission" date="2016-03" db="EMBL/GenBank/DDBJ databases">
        <title>EvidentialGene: Evidence-directed Construction of Genes on Genomes.</title>
        <authorList>
            <person name="Gilbert D.G."/>
            <person name="Choi J.-H."/>
            <person name="Mockaitis K."/>
            <person name="Colbourne J."/>
            <person name="Pfrender M."/>
        </authorList>
    </citation>
    <scope>NUCLEOTIDE SEQUENCE [LARGE SCALE GENOMIC DNA]</scope>
    <source>
        <strain evidence="2 3">Xinb3</strain>
        <tissue evidence="2">Complete organism</tissue>
    </source>
</reference>
<name>A0A164G0C9_9CRUS</name>
<feature type="region of interest" description="Disordered" evidence="1">
    <location>
        <begin position="107"/>
        <end position="127"/>
    </location>
</feature>
<feature type="compositionally biased region" description="Polar residues" evidence="1">
    <location>
        <begin position="79"/>
        <end position="95"/>
    </location>
</feature>
<evidence type="ECO:0000256" key="1">
    <source>
        <dbReference type="SAM" id="MobiDB-lite"/>
    </source>
</evidence>
<feature type="non-terminal residue" evidence="2">
    <location>
        <position position="279"/>
    </location>
</feature>
<keyword evidence="3" id="KW-1185">Reference proteome</keyword>
<dbReference type="OrthoDB" id="10368625at2759"/>
<accession>A0A164G0C9</accession>
<evidence type="ECO:0000313" key="2">
    <source>
        <dbReference type="EMBL" id="KZR98366.1"/>
    </source>
</evidence>